<keyword evidence="1 3" id="KW-0378">Hydrolase</keyword>
<dbReference type="PANTHER" id="PTHR48081">
    <property type="entry name" value="AB HYDROLASE SUPERFAMILY PROTEIN C4A8.06C"/>
    <property type="match status" value="1"/>
</dbReference>
<name>A0A3E3DHE7_9FIRM</name>
<proteinExistence type="predicted"/>
<dbReference type="GO" id="GO:0016787">
    <property type="term" value="F:hydrolase activity"/>
    <property type="evidence" value="ECO:0007669"/>
    <property type="project" value="UniProtKB-KW"/>
</dbReference>
<dbReference type="OrthoDB" id="9794725at2"/>
<dbReference type="InterPro" id="IPR029058">
    <property type="entry name" value="AB_hydrolase_fold"/>
</dbReference>
<dbReference type="Gene3D" id="3.40.50.1820">
    <property type="entry name" value="alpha/beta hydrolase"/>
    <property type="match status" value="1"/>
</dbReference>
<comment type="caution">
    <text evidence="3">The sequence shown here is derived from an EMBL/GenBank/DDBJ whole genome shotgun (WGS) entry which is preliminary data.</text>
</comment>
<sequence>MRYLKTEITVPGQLTGSAVLTSYLLDQIEVRENKRRPAVIVCPGGGYKNRSDRESEPIITQFLAMGCHGFLLDYSVAPNRFPTSLLELAKAVAFIRKQGDDWNVDPNQIYICGFSAAGHLACSLGVFWNRSFVYDTLGVNAEVIKPRGLILCYPVITSGNFAHKDSFLHLLGENVGEKQMQGVSLELHVTKDMPEAFIWHTYEDSTVPVENSMLLASAMREAGIRHELHIYPYGIHGLALANKETSGVRLDLNISACQSWVALVKAWLETNVHKGEDYAISEN</sequence>
<evidence type="ECO:0000259" key="2">
    <source>
        <dbReference type="Pfam" id="PF20434"/>
    </source>
</evidence>
<dbReference type="PANTHER" id="PTHR48081:SF6">
    <property type="entry name" value="PEPTIDASE S9 PROLYL OLIGOPEPTIDASE CATALYTIC DOMAIN-CONTAINING PROTEIN"/>
    <property type="match status" value="1"/>
</dbReference>
<dbReference type="InterPro" id="IPR050300">
    <property type="entry name" value="GDXG_lipolytic_enzyme"/>
</dbReference>
<evidence type="ECO:0000256" key="1">
    <source>
        <dbReference type="ARBA" id="ARBA00022801"/>
    </source>
</evidence>
<accession>A0A3E3DHE7</accession>
<evidence type="ECO:0000313" key="3">
    <source>
        <dbReference type="EMBL" id="RGD68663.1"/>
    </source>
</evidence>
<evidence type="ECO:0000313" key="4">
    <source>
        <dbReference type="Proteomes" id="UP000261023"/>
    </source>
</evidence>
<protein>
    <submittedName>
        <fullName evidence="3">Alpha/beta hydrolase</fullName>
    </submittedName>
</protein>
<dbReference type="InterPro" id="IPR049492">
    <property type="entry name" value="BD-FAE-like_dom"/>
</dbReference>
<dbReference type="Proteomes" id="UP000261023">
    <property type="component" value="Unassembled WGS sequence"/>
</dbReference>
<dbReference type="Pfam" id="PF20434">
    <property type="entry name" value="BD-FAE"/>
    <property type="match status" value="1"/>
</dbReference>
<dbReference type="RefSeq" id="WP_002599930.1">
    <property type="nucleotide sequence ID" value="NZ_QTJW01000015.1"/>
</dbReference>
<dbReference type="AlphaFoldDB" id="A0A3E3DHE7"/>
<feature type="domain" description="BD-FAE-like" evidence="2">
    <location>
        <begin position="32"/>
        <end position="218"/>
    </location>
</feature>
<dbReference type="SUPFAM" id="SSF53474">
    <property type="entry name" value="alpha/beta-Hydrolases"/>
    <property type="match status" value="1"/>
</dbReference>
<gene>
    <name evidence="3" type="ORF">DWX31_21285</name>
</gene>
<organism evidence="3 4">
    <name type="scientific">Hungatella hathewayi</name>
    <dbReference type="NCBI Taxonomy" id="154046"/>
    <lineage>
        <taxon>Bacteria</taxon>
        <taxon>Bacillati</taxon>
        <taxon>Bacillota</taxon>
        <taxon>Clostridia</taxon>
        <taxon>Lachnospirales</taxon>
        <taxon>Lachnospiraceae</taxon>
        <taxon>Hungatella</taxon>
    </lineage>
</organism>
<reference evidence="3 4" key="1">
    <citation type="submission" date="2018-08" db="EMBL/GenBank/DDBJ databases">
        <title>A genome reference for cultivated species of the human gut microbiota.</title>
        <authorList>
            <person name="Zou Y."/>
            <person name="Xue W."/>
            <person name="Luo G."/>
        </authorList>
    </citation>
    <scope>NUCLEOTIDE SEQUENCE [LARGE SCALE GENOMIC DNA]</scope>
    <source>
        <strain evidence="3 4">AF19-13AC</strain>
    </source>
</reference>
<dbReference type="EMBL" id="QTJW01000015">
    <property type="protein sequence ID" value="RGD68663.1"/>
    <property type="molecule type" value="Genomic_DNA"/>
</dbReference>